<accession>A0A6N2ZFT5</accession>
<feature type="compositionally biased region" description="Basic and acidic residues" evidence="1">
    <location>
        <begin position="167"/>
        <end position="185"/>
    </location>
</feature>
<organism evidence="3">
    <name type="scientific">Intestinibacter bartlettii</name>
    <dbReference type="NCBI Taxonomy" id="261299"/>
    <lineage>
        <taxon>Bacteria</taxon>
        <taxon>Bacillati</taxon>
        <taxon>Bacillota</taxon>
        <taxon>Clostridia</taxon>
        <taxon>Peptostreptococcales</taxon>
        <taxon>Peptostreptococcaceae</taxon>
        <taxon>Intestinibacter</taxon>
    </lineage>
</organism>
<keyword evidence="2" id="KW-0812">Transmembrane</keyword>
<feature type="transmembrane region" description="Helical" evidence="2">
    <location>
        <begin position="9"/>
        <end position="32"/>
    </location>
</feature>
<feature type="region of interest" description="Disordered" evidence="1">
    <location>
        <begin position="148"/>
        <end position="185"/>
    </location>
</feature>
<dbReference type="AlphaFoldDB" id="A0A6N2ZFT5"/>
<dbReference type="EMBL" id="CACRUE010000012">
    <property type="protein sequence ID" value="VYT76716.1"/>
    <property type="molecule type" value="Genomic_DNA"/>
</dbReference>
<name>A0A6N2ZFT5_9FIRM</name>
<dbReference type="RefSeq" id="WP_156530627.1">
    <property type="nucleotide sequence ID" value="NZ_CACRUE010000012.1"/>
</dbReference>
<gene>
    <name evidence="3" type="ORF">IBLFYP30_00032</name>
</gene>
<proteinExistence type="predicted"/>
<evidence type="ECO:0000256" key="2">
    <source>
        <dbReference type="SAM" id="Phobius"/>
    </source>
</evidence>
<sequence>MSRKNNGSILIITVFVFLFVNIIAINCSALILSNTRYTRYDYEEVYMKEQCLGKIELIYSNILKEVDKTLTNTNDYDSFKEYIVSDNFLNTINNIQDDDLNNTTYQINRTDLNDKNNIYYEIISKTTYNKFSKQIVAYVKIKNPFQEDSLSENKDNSQDVEDSEESDLNKLKSSDENIEVSQKEQEKIKNIEDINCSDLVIMFGYKEE</sequence>
<keyword evidence="2" id="KW-0472">Membrane</keyword>
<protein>
    <submittedName>
        <fullName evidence="3">Uncharacterized protein</fullName>
    </submittedName>
</protein>
<keyword evidence="2" id="KW-1133">Transmembrane helix</keyword>
<evidence type="ECO:0000313" key="3">
    <source>
        <dbReference type="EMBL" id="VYT76716.1"/>
    </source>
</evidence>
<evidence type="ECO:0000256" key="1">
    <source>
        <dbReference type="SAM" id="MobiDB-lite"/>
    </source>
</evidence>
<reference evidence="3" key="1">
    <citation type="submission" date="2019-11" db="EMBL/GenBank/DDBJ databases">
        <authorList>
            <person name="Feng L."/>
        </authorList>
    </citation>
    <scope>NUCLEOTIDE SEQUENCE</scope>
    <source>
        <strain evidence="3">IbartlettiiLFYP30</strain>
    </source>
</reference>